<dbReference type="RefSeq" id="WP_025640287.1">
    <property type="nucleotide sequence ID" value="NZ_LT669839.1"/>
</dbReference>
<feature type="transmembrane region" description="Helical" evidence="6">
    <location>
        <begin position="229"/>
        <end position="253"/>
    </location>
</feature>
<evidence type="ECO:0000256" key="1">
    <source>
        <dbReference type="ARBA" id="ARBA00004651"/>
    </source>
</evidence>
<evidence type="ECO:0000256" key="3">
    <source>
        <dbReference type="ARBA" id="ARBA00022692"/>
    </source>
</evidence>
<feature type="transmembrane region" description="Helical" evidence="6">
    <location>
        <begin position="579"/>
        <end position="600"/>
    </location>
</feature>
<feature type="transmembrane region" description="Helical" evidence="6">
    <location>
        <begin position="197"/>
        <end position="217"/>
    </location>
</feature>
<dbReference type="Pfam" id="PF03403">
    <property type="entry name" value="PAF-AH_p_II"/>
    <property type="match status" value="1"/>
</dbReference>
<dbReference type="PANTHER" id="PTHR46795">
    <property type="entry name" value="ABC TRANSPORTER PERMEASE-RELATED-RELATED"/>
    <property type="match status" value="1"/>
</dbReference>
<feature type="transmembrane region" description="Helical" evidence="6">
    <location>
        <begin position="18"/>
        <end position="36"/>
    </location>
</feature>
<dbReference type="OrthoDB" id="9781780at2"/>
<comment type="subcellular location">
    <subcellularLocation>
        <location evidence="1">Cell membrane</location>
        <topology evidence="1">Multi-pass membrane protein</topology>
    </subcellularLocation>
</comment>
<feature type="transmembrane region" description="Helical" evidence="6">
    <location>
        <begin position="154"/>
        <end position="176"/>
    </location>
</feature>
<evidence type="ECO:0000256" key="4">
    <source>
        <dbReference type="ARBA" id="ARBA00022989"/>
    </source>
</evidence>
<gene>
    <name evidence="8" type="ORF">CUESP1_0282</name>
</gene>
<evidence type="ECO:0000256" key="2">
    <source>
        <dbReference type="ARBA" id="ARBA00022475"/>
    </source>
</evidence>
<feature type="transmembrane region" description="Helical" evidence="6">
    <location>
        <begin position="612"/>
        <end position="637"/>
    </location>
</feature>
<dbReference type="SUPFAM" id="SSF53474">
    <property type="entry name" value="alpha/beta-Hydrolases"/>
    <property type="match status" value="1"/>
</dbReference>
<feature type="domain" description="ABC3 transporter permease C-terminal" evidence="7">
    <location>
        <begin position="59"/>
        <end position="178"/>
    </location>
</feature>
<evidence type="ECO:0000256" key="5">
    <source>
        <dbReference type="ARBA" id="ARBA00023136"/>
    </source>
</evidence>
<keyword evidence="9" id="KW-1185">Reference proteome</keyword>
<feature type="transmembrane region" description="Helical" evidence="6">
    <location>
        <begin position="649"/>
        <end position="670"/>
    </location>
</feature>
<keyword evidence="5 6" id="KW-0472">Membrane</keyword>
<feature type="transmembrane region" description="Helical" evidence="6">
    <location>
        <begin position="520"/>
        <end position="544"/>
    </location>
</feature>
<dbReference type="InterPro" id="IPR052536">
    <property type="entry name" value="ABC-4_Integral_Memb_Prot"/>
</dbReference>
<name>A0A1M4PJS5_9FIRM</name>
<evidence type="ECO:0000259" key="7">
    <source>
        <dbReference type="Pfam" id="PF02687"/>
    </source>
</evidence>
<dbReference type="AlphaFoldDB" id="A0A1M4PJS5"/>
<keyword evidence="4 6" id="KW-1133">Transmembrane helix</keyword>
<keyword evidence="3 6" id="KW-0812">Transmembrane</keyword>
<sequence length="1064" mass="119025">MTLFDVVKKNMKGNFKSYLIYFISMLFSVVIYYTFVSLQYSTEIARGIESSEAMESIFMVASVILILFVSVFILYSNRTFARKRKKEVGLYSLLGLQKKTIGRMLFYENFIMGIIVLIIGIAVGTFLSRLFSMILVRLLGIVIDVGMVFSLKAVINTTIVFIAIILLTSIQGYRLIYKFKLIELFRAEQVGEQEPKASVISGILAVLSLILGYWFAFQRFSDNQEVLKNISISLVGIILGTILLFSSAVVLLLKMKKRNRKSYYNGMNLIITSNLVYRIKDNSRILSVISLLSAVALSAVSVGVGMYYGFEQNSRLATPFSYMYISQDETFNGSVDNIIQGDEEHPVIAQTTISVIKSKGEASSSKILSEREANADENPVKIISVGQYNKVANILGLTALPSIENGKAIAIRPMYTDYESSDYKGETITLNLPKEDITLEFEDMTVERVINWSYPDVMIVVNDEDYGKFKAQSTTVDYVGYVVEDQKTTKKTTNALAEIKTPESKLSTFYTEYRLGIEGAAFNVFILGFLGLVFIMATGSIIYFKQLSEVTSDKSRYEILSKIGVSNRDISMSILKQNVFIFGLPLVIGVAHYIAIINFLKRFFSNLAGVNLIQPIVLCVIIFSFIYAIYFGITVNSSTKIVNGKSLPVVRALVALVLIFMIALVGTLLWTTPPVEKEEPYTDQKIILELPKPTGQYEIGTTEIHLVDDTRVDPWVKDKVRELMISIWYPAQRESEEKALYMKPGAAKHYDENTVTTIGLDPGQIDLSGIVTNAWVNALVANSDEGWPVILYSPGGTVPRNFGTAVVEDLASRGYVVVTVDHTYETSAVEFPDGRVETGKLKDMNAETVLKMMDVRVDDMKYVLDQLAAIQDGKNPDYEQRRLPTGLDKVLNLTKVGIFGHSAGGATSAQVMYEDDRVDAGIDMDGSLGYMPDYLLPVAEYGLNRPFMLMNSGYNDDGEVDSHLTAKDRNSFWKNSTGWKLDLAIPNGAHYTFTDYQILFPQLNRKLSISPRVIQQSIGTADPDQVFEAQRNYIASFFDLHLKDIPQPLLDSPSTLYPEVEFIK</sequence>
<evidence type="ECO:0000256" key="6">
    <source>
        <dbReference type="SAM" id="Phobius"/>
    </source>
</evidence>
<dbReference type="PANTHER" id="PTHR46795:SF3">
    <property type="entry name" value="ABC TRANSPORTER PERMEASE"/>
    <property type="match status" value="1"/>
</dbReference>
<dbReference type="InterPro" id="IPR003838">
    <property type="entry name" value="ABC3_permease_C"/>
</dbReference>
<dbReference type="GO" id="GO:0005886">
    <property type="term" value="C:plasma membrane"/>
    <property type="evidence" value="ECO:0007669"/>
    <property type="project" value="UniProtKB-SubCell"/>
</dbReference>
<reference evidence="8 9" key="1">
    <citation type="submission" date="2016-11" db="EMBL/GenBank/DDBJ databases">
        <authorList>
            <person name="Manzoor S."/>
        </authorList>
    </citation>
    <scope>NUCLEOTIDE SEQUENCE [LARGE SCALE GENOMIC DNA]</scope>
    <source>
        <strain evidence="8">Clostridium ultunense strain Esp</strain>
    </source>
</reference>
<dbReference type="Proteomes" id="UP000245423">
    <property type="component" value="Chromosome 1"/>
</dbReference>
<dbReference type="Pfam" id="PF02687">
    <property type="entry name" value="FtsX"/>
    <property type="match status" value="2"/>
</dbReference>
<feature type="transmembrane region" description="Helical" evidence="6">
    <location>
        <begin position="110"/>
        <end position="134"/>
    </location>
</feature>
<feature type="domain" description="ABC3 transporter permease C-terminal" evidence="7">
    <location>
        <begin position="529"/>
        <end position="643"/>
    </location>
</feature>
<dbReference type="InterPro" id="IPR029058">
    <property type="entry name" value="AB_hydrolase_fold"/>
</dbReference>
<evidence type="ECO:0000313" key="9">
    <source>
        <dbReference type="Proteomes" id="UP000245423"/>
    </source>
</evidence>
<dbReference type="Gene3D" id="3.40.50.1820">
    <property type="entry name" value="alpha/beta hydrolase"/>
    <property type="match status" value="1"/>
</dbReference>
<feature type="transmembrane region" description="Helical" evidence="6">
    <location>
        <begin position="285"/>
        <end position="310"/>
    </location>
</feature>
<dbReference type="EMBL" id="LT669839">
    <property type="protein sequence ID" value="SHD75677.1"/>
    <property type="molecule type" value="Genomic_DNA"/>
</dbReference>
<feature type="transmembrane region" description="Helical" evidence="6">
    <location>
        <begin position="56"/>
        <end position="76"/>
    </location>
</feature>
<evidence type="ECO:0000313" key="8">
    <source>
        <dbReference type="EMBL" id="SHD75677.1"/>
    </source>
</evidence>
<accession>A0A1M4PJS5</accession>
<proteinExistence type="predicted"/>
<protein>
    <submittedName>
        <fullName evidence="8">Efflux ABC transporter, permease protein</fullName>
    </submittedName>
</protein>
<organism evidence="8 9">
    <name type="scientific">[Clostridium] ultunense Esp</name>
    <dbReference type="NCBI Taxonomy" id="1288971"/>
    <lineage>
        <taxon>Bacteria</taxon>
        <taxon>Bacillati</taxon>
        <taxon>Bacillota</taxon>
        <taxon>Tissierellia</taxon>
        <taxon>Tissierellales</taxon>
        <taxon>Tepidimicrobiaceae</taxon>
        <taxon>Schnuerera</taxon>
    </lineage>
</organism>
<keyword evidence="2" id="KW-1003">Cell membrane</keyword>